<evidence type="ECO:0000256" key="1">
    <source>
        <dbReference type="SAM" id="SignalP"/>
    </source>
</evidence>
<proteinExistence type="predicted"/>
<sequence>MKKLYILFFAISASLFLNSCVESEISFLESAEELGFTGSTADIKKFLSDEAYNSILDLGIPINTGANPPDVEGAFLMSPYILEKTNIEDDFDIGYRFADKKCYFSNQDLEELSIDFFSETINADGEILSTETGLESFISGSGNNFTIIIKIKGKSQGSSGPVNFINGLAISGTLTSGGIKNMENAFVVIEKTGDIDDEFIDVGEGRLIVDGDNFSDRR</sequence>
<accession>I3YSC0</accession>
<protein>
    <submittedName>
        <fullName evidence="2">Uncharacterized protein</fullName>
    </submittedName>
</protein>
<dbReference type="eggNOG" id="ENOG5033ASI">
    <property type="taxonomic scope" value="Bacteria"/>
</dbReference>
<feature type="chain" id="PRO_5003683481" evidence="1">
    <location>
        <begin position="20"/>
        <end position="218"/>
    </location>
</feature>
<dbReference type="OrthoDB" id="673254at2"/>
<name>I3YSC0_AEQSU</name>
<dbReference type="Proteomes" id="UP000006049">
    <property type="component" value="Chromosome"/>
</dbReference>
<dbReference type="KEGG" id="asl:Aeqsu_0375"/>
<dbReference type="AlphaFoldDB" id="I3YSC0"/>
<dbReference type="PATRIC" id="fig|746697.3.peg.374"/>
<evidence type="ECO:0000313" key="3">
    <source>
        <dbReference type="Proteomes" id="UP000006049"/>
    </source>
</evidence>
<organism evidence="2 3">
    <name type="scientific">Aequorivita sublithincola (strain DSM 14238 / LMG 21431 / ACAM 643 / 9-3)</name>
    <dbReference type="NCBI Taxonomy" id="746697"/>
    <lineage>
        <taxon>Bacteria</taxon>
        <taxon>Pseudomonadati</taxon>
        <taxon>Bacteroidota</taxon>
        <taxon>Flavobacteriia</taxon>
        <taxon>Flavobacteriales</taxon>
        <taxon>Flavobacteriaceae</taxon>
        <taxon>Aequorivita</taxon>
    </lineage>
</organism>
<dbReference type="RefSeq" id="WP_014781146.1">
    <property type="nucleotide sequence ID" value="NC_018013.1"/>
</dbReference>
<gene>
    <name evidence="2" type="ordered locus">Aeqsu_0375</name>
</gene>
<dbReference type="STRING" id="746697.Aeqsu_0375"/>
<keyword evidence="3" id="KW-1185">Reference proteome</keyword>
<dbReference type="EMBL" id="CP003280">
    <property type="protein sequence ID" value="AFL79888.1"/>
    <property type="molecule type" value="Genomic_DNA"/>
</dbReference>
<evidence type="ECO:0000313" key="2">
    <source>
        <dbReference type="EMBL" id="AFL79888.1"/>
    </source>
</evidence>
<dbReference type="HOGENOM" id="CLU_1365772_0_0_10"/>
<keyword evidence="1" id="KW-0732">Signal</keyword>
<reference evidence="2 3" key="1">
    <citation type="submission" date="2012-06" db="EMBL/GenBank/DDBJ databases">
        <title>The complete genome of Aequorivita sublithincola DSM 14238.</title>
        <authorList>
            <consortium name="US DOE Joint Genome Institute (JGI-PGF)"/>
            <person name="Lucas S."/>
            <person name="Copeland A."/>
            <person name="Lapidus A."/>
            <person name="Goodwin L."/>
            <person name="Pitluck S."/>
            <person name="Peters L."/>
            <person name="Munk A.C.C."/>
            <person name="Kyrpides N."/>
            <person name="Mavromatis K."/>
            <person name="Pagani I."/>
            <person name="Ivanova N."/>
            <person name="Ovchinnikova G."/>
            <person name="Zeytun A."/>
            <person name="Detter J.C."/>
            <person name="Han C."/>
            <person name="Land M."/>
            <person name="Hauser L."/>
            <person name="Markowitz V."/>
            <person name="Cheng J.-F."/>
            <person name="Hugenholtz P."/>
            <person name="Woyke T."/>
            <person name="Wu D."/>
            <person name="Tindall B."/>
            <person name="Faehnrich R."/>
            <person name="Brambilla E."/>
            <person name="Klenk H.-P."/>
            <person name="Eisen J.A."/>
        </authorList>
    </citation>
    <scope>NUCLEOTIDE SEQUENCE [LARGE SCALE GENOMIC DNA]</scope>
    <source>
        <strain evidence="3">DSM 14238 / LMG 21431 / ACAM 643 / 9-3</strain>
    </source>
</reference>
<feature type="signal peptide" evidence="1">
    <location>
        <begin position="1"/>
        <end position="19"/>
    </location>
</feature>